<dbReference type="InterPro" id="IPR022941">
    <property type="entry name" value="SRP54"/>
</dbReference>
<feature type="binding site" evidence="10">
    <location>
        <begin position="248"/>
        <end position="251"/>
    </location>
    <ligand>
        <name>GTP</name>
        <dbReference type="ChEBI" id="CHEBI:37565"/>
    </ligand>
</feature>
<comment type="domain">
    <text evidence="10">Composed of three domains: the N-terminal N domain, which is responsible for interactions with the ribosome, the central G domain, which binds GTP, and the C-terminal M domain, which binds the RNA and the signal sequence of the RNC.</text>
</comment>
<evidence type="ECO:0000256" key="9">
    <source>
        <dbReference type="ARBA" id="ARBA00048027"/>
    </source>
</evidence>
<keyword evidence="5 10" id="KW-0694">RNA-binding</keyword>
<dbReference type="InterPro" id="IPR003593">
    <property type="entry name" value="AAA+_ATPase"/>
</dbReference>
<comment type="function">
    <text evidence="10">Involved in targeting and insertion of nascent membrane proteins into the cytoplasmic membrane. Binds to the hydrophobic signal sequence of the ribosome-nascent chain (RNC) as it emerges from the ribosomes. The SRP-RNC complex is then targeted to the cytoplasmic membrane where it interacts with the SRP receptor FtsY.</text>
</comment>
<evidence type="ECO:0000259" key="11">
    <source>
        <dbReference type="PROSITE" id="PS00300"/>
    </source>
</evidence>
<protein>
    <recommendedName>
        <fullName evidence="10">Signal recognition particle protein</fullName>
        <ecNumber evidence="10">3.6.5.4</ecNumber>
    </recommendedName>
    <alternativeName>
        <fullName evidence="10">Fifty-four homolog</fullName>
    </alternativeName>
</protein>
<evidence type="ECO:0000256" key="2">
    <source>
        <dbReference type="ARBA" id="ARBA00022490"/>
    </source>
</evidence>
<comment type="catalytic activity">
    <reaction evidence="9 10">
        <text>GTP + H2O = GDP + phosphate + H(+)</text>
        <dbReference type="Rhea" id="RHEA:19669"/>
        <dbReference type="ChEBI" id="CHEBI:15377"/>
        <dbReference type="ChEBI" id="CHEBI:15378"/>
        <dbReference type="ChEBI" id="CHEBI:37565"/>
        <dbReference type="ChEBI" id="CHEBI:43474"/>
        <dbReference type="ChEBI" id="CHEBI:58189"/>
        <dbReference type="EC" id="3.6.5.4"/>
    </reaction>
</comment>
<evidence type="ECO:0000256" key="7">
    <source>
        <dbReference type="ARBA" id="ARBA00023135"/>
    </source>
</evidence>
<evidence type="ECO:0000256" key="3">
    <source>
        <dbReference type="ARBA" id="ARBA00022741"/>
    </source>
</evidence>
<dbReference type="InterPro" id="IPR036891">
    <property type="entry name" value="Signal_recog_part_SRP54_M_sf"/>
</dbReference>
<dbReference type="InterPro" id="IPR042101">
    <property type="entry name" value="SRP54_N_sf"/>
</dbReference>
<dbReference type="PANTHER" id="PTHR11564">
    <property type="entry name" value="SIGNAL RECOGNITION PARTICLE 54K PROTEIN SRP54"/>
    <property type="match status" value="1"/>
</dbReference>
<dbReference type="InterPro" id="IPR004780">
    <property type="entry name" value="SRP"/>
</dbReference>
<evidence type="ECO:0000256" key="5">
    <source>
        <dbReference type="ARBA" id="ARBA00022884"/>
    </source>
</evidence>
<dbReference type="Gene3D" id="1.20.120.140">
    <property type="entry name" value="Signal recognition particle SRP54, nucleotide-binding domain"/>
    <property type="match status" value="1"/>
</dbReference>
<dbReference type="SMART" id="SM00382">
    <property type="entry name" value="AAA"/>
    <property type="match status" value="1"/>
</dbReference>
<evidence type="ECO:0000256" key="8">
    <source>
        <dbReference type="ARBA" id="ARBA00023274"/>
    </source>
</evidence>
<dbReference type="PANTHER" id="PTHR11564:SF5">
    <property type="entry name" value="SIGNAL RECOGNITION PARTICLE SUBUNIT SRP54"/>
    <property type="match status" value="1"/>
</dbReference>
<keyword evidence="6 10" id="KW-0342">GTP-binding</keyword>
<accession>A0ABM8BU70</accession>
<dbReference type="InterPro" id="IPR027417">
    <property type="entry name" value="P-loop_NTPase"/>
</dbReference>
<dbReference type="Pfam" id="PF02978">
    <property type="entry name" value="SRP_SPB"/>
    <property type="match status" value="1"/>
</dbReference>
<evidence type="ECO:0000313" key="13">
    <source>
        <dbReference type="Proteomes" id="UP001163387"/>
    </source>
</evidence>
<dbReference type="InterPro" id="IPR036225">
    <property type="entry name" value="SRP/SRP_N"/>
</dbReference>
<dbReference type="SMART" id="SM00962">
    <property type="entry name" value="SRP54"/>
    <property type="match status" value="1"/>
</dbReference>
<dbReference type="NCBIfam" id="TIGR00959">
    <property type="entry name" value="ffh"/>
    <property type="match status" value="1"/>
</dbReference>
<dbReference type="Gene3D" id="3.40.50.300">
    <property type="entry name" value="P-loop containing nucleotide triphosphate hydrolases"/>
    <property type="match status" value="1"/>
</dbReference>
<sequence length="451" mass="50360">MSFADIMSKKVQKTLEKNLSKKTLTMENMEATIKEFRLILLEADVNFRVVKTLTNEIINKAKGEFIKEGLDQKEMLIKIIHDELTKIMGTKNVELDLSTNPTVIMIVGLQGSGKTTTISKLAKLLTDKYQKKCLLVAGDIYRPAAVEQLKVLGKQLNIEVFSQKNETPTNIVKNAQIYANKNKFDVILIDTAGRLHIDEKLMQELAEIRKITSPKEVLLVCDGMAGQDIINVAIEFNNTIPITGSIITKLDGTAKGGSALSISYLTKIPVKFLGMGEKVTDLEVFYPERMAERILGMGDLTTLMEKSESIVSTRDVEETMNRMMLGQFDLNDLVNQMKQIQKMGKLGSLVKMIPGMSAKISDAKISDAETDLKIAEYIIASTTAQEREKPQILRYPTRKARVLKGSGRSEKELNKVLNQFEKTKKVMDQIAGQIKKGEMPNIPGLDKLIKS</sequence>
<keyword evidence="8 10" id="KW-0687">Ribonucleoprotein</keyword>
<evidence type="ECO:0000313" key="12">
    <source>
        <dbReference type="EMBL" id="BDT03389.1"/>
    </source>
</evidence>
<dbReference type="SUPFAM" id="SSF47364">
    <property type="entry name" value="Domain of the SRP/SRP receptor G-proteins"/>
    <property type="match status" value="1"/>
</dbReference>
<feature type="binding site" evidence="10">
    <location>
        <begin position="190"/>
        <end position="194"/>
    </location>
    <ligand>
        <name>GTP</name>
        <dbReference type="ChEBI" id="CHEBI:37565"/>
    </ligand>
</feature>
<keyword evidence="4 10" id="KW-0378">Hydrolase</keyword>
<dbReference type="SUPFAM" id="SSF47446">
    <property type="entry name" value="Signal peptide-binding domain"/>
    <property type="match status" value="1"/>
</dbReference>
<evidence type="ECO:0000256" key="1">
    <source>
        <dbReference type="ARBA" id="ARBA00005450"/>
    </source>
</evidence>
<dbReference type="InterPro" id="IPR004125">
    <property type="entry name" value="Signal_recog_particle_SRP54_M"/>
</dbReference>
<dbReference type="InterPro" id="IPR000897">
    <property type="entry name" value="SRP54_GTPase_dom"/>
</dbReference>
<dbReference type="Proteomes" id="UP001163387">
    <property type="component" value="Chromosome"/>
</dbReference>
<proteinExistence type="inferred from homology"/>
<reference evidence="12 13" key="1">
    <citation type="journal article" date="2022" name="Front. Microbiol.">
        <title>Male-killing mechanisms vary between Spiroplasma species.</title>
        <authorList>
            <person name="Arai H."/>
            <person name="Inoue M."/>
            <person name="Kageyama D."/>
        </authorList>
    </citation>
    <scope>NUCLEOTIDE SEQUENCE [LARGE SCALE GENOMIC DNA]</scope>
    <source>
        <strain evidence="13">sHm</strain>
    </source>
</reference>
<dbReference type="EC" id="3.6.5.4" evidence="10"/>
<gene>
    <name evidence="10 12" type="primary">ffh</name>
    <name evidence="12" type="ORF">SHM_10350</name>
</gene>
<feature type="domain" description="SRP54-type proteins GTP-binding" evidence="11">
    <location>
        <begin position="269"/>
        <end position="282"/>
    </location>
</feature>
<keyword evidence="2 10" id="KW-0963">Cytoplasm</keyword>
<dbReference type="RefSeq" id="WP_281749395.1">
    <property type="nucleotide sequence ID" value="NZ_AP026933.1"/>
</dbReference>
<keyword evidence="13" id="KW-1185">Reference proteome</keyword>
<evidence type="ECO:0000256" key="6">
    <source>
        <dbReference type="ARBA" id="ARBA00023134"/>
    </source>
</evidence>
<dbReference type="CDD" id="cd18539">
    <property type="entry name" value="SRP_G"/>
    <property type="match status" value="1"/>
</dbReference>
<name>A0ABM8BU70_9MOLU</name>
<comment type="subunit">
    <text evidence="10">Part of the signal recognition particle protein translocation system, which is composed of SRP and FtsY.</text>
</comment>
<dbReference type="PROSITE" id="PS00300">
    <property type="entry name" value="SRP54"/>
    <property type="match status" value="1"/>
</dbReference>
<organism evidence="12 13">
    <name type="scientific">Spiroplasma ixodetis</name>
    <dbReference type="NCBI Taxonomy" id="2141"/>
    <lineage>
        <taxon>Bacteria</taxon>
        <taxon>Bacillati</taxon>
        <taxon>Mycoplasmatota</taxon>
        <taxon>Mollicutes</taxon>
        <taxon>Entomoplasmatales</taxon>
        <taxon>Spiroplasmataceae</taxon>
        <taxon>Spiroplasma</taxon>
    </lineage>
</organism>
<keyword evidence="7 10" id="KW-0733">Signal recognition particle</keyword>
<comment type="similarity">
    <text evidence="1 10">Belongs to the GTP-binding SRP family. SRP54 subfamily.</text>
</comment>
<dbReference type="EMBL" id="AP026933">
    <property type="protein sequence ID" value="BDT03389.1"/>
    <property type="molecule type" value="Genomic_DNA"/>
</dbReference>
<dbReference type="HAMAP" id="MF_00306">
    <property type="entry name" value="SRP54"/>
    <property type="match status" value="1"/>
</dbReference>
<dbReference type="SMART" id="SM00963">
    <property type="entry name" value="SRP54_N"/>
    <property type="match status" value="1"/>
</dbReference>
<comment type="subcellular location">
    <subcellularLocation>
        <location evidence="10">Cytoplasm</location>
    </subcellularLocation>
    <text evidence="10">The SRP-RNC complex is targeted to the cytoplasmic membrane.</text>
</comment>
<keyword evidence="3 10" id="KW-0547">Nucleotide-binding</keyword>
<dbReference type="InterPro" id="IPR013822">
    <property type="entry name" value="Signal_recog_particl_SRP54_hlx"/>
</dbReference>
<dbReference type="Pfam" id="PF02881">
    <property type="entry name" value="SRP54_N"/>
    <property type="match status" value="1"/>
</dbReference>
<feature type="binding site" evidence="10">
    <location>
        <begin position="108"/>
        <end position="115"/>
    </location>
    <ligand>
        <name>GTP</name>
        <dbReference type="ChEBI" id="CHEBI:37565"/>
    </ligand>
</feature>
<dbReference type="SUPFAM" id="SSF52540">
    <property type="entry name" value="P-loop containing nucleoside triphosphate hydrolases"/>
    <property type="match status" value="1"/>
</dbReference>
<dbReference type="Gene3D" id="1.10.260.30">
    <property type="entry name" value="Signal recognition particle, SRP54 subunit, M-domain"/>
    <property type="match status" value="1"/>
</dbReference>
<evidence type="ECO:0000256" key="10">
    <source>
        <dbReference type="HAMAP-Rule" id="MF_00306"/>
    </source>
</evidence>
<dbReference type="Pfam" id="PF00448">
    <property type="entry name" value="SRP54"/>
    <property type="match status" value="1"/>
</dbReference>
<evidence type="ECO:0000256" key="4">
    <source>
        <dbReference type="ARBA" id="ARBA00022801"/>
    </source>
</evidence>